<organism evidence="4 5">
    <name type="scientific">Aliivibrio sifiae</name>
    <dbReference type="NCBI Taxonomy" id="566293"/>
    <lineage>
        <taxon>Bacteria</taxon>
        <taxon>Pseudomonadati</taxon>
        <taxon>Pseudomonadota</taxon>
        <taxon>Gammaproteobacteria</taxon>
        <taxon>Vibrionales</taxon>
        <taxon>Vibrionaceae</taxon>
        <taxon>Aliivibrio</taxon>
    </lineage>
</organism>
<evidence type="ECO:0000313" key="5">
    <source>
        <dbReference type="Proteomes" id="UP000239273"/>
    </source>
</evidence>
<sequence>MFSKKSSIQSNELKHINKTLKKIEISLNNEEENKAKAACDMFIKVFEHDRQKSQKIEDKANKIITFLVSLFTLYAALFIWVYKSSELIKEGFFPVNMVHNALILILLVSGLLLLVSINKAFKVQWHRQEMNPVASFETFYKMKMDTACTAQKIYDFYATSYSKISEHRTTSNIERGKQLESAFDWARIAVIFNLLSSLLILYVTTNSSS</sequence>
<accession>A0A2S7XI20</accession>
<proteinExistence type="predicted"/>
<dbReference type="AlphaFoldDB" id="A0A2S7XI20"/>
<keyword evidence="1" id="KW-0175">Coiled coil</keyword>
<keyword evidence="2" id="KW-0472">Membrane</keyword>
<reference evidence="4 5" key="2">
    <citation type="submission" date="2016-12" db="EMBL/GenBank/DDBJ databases">
        <title>Diversity of luminous bacteria.</title>
        <authorList>
            <person name="Yoshizawa S."/>
            <person name="Kogure K."/>
        </authorList>
    </citation>
    <scope>NUCLEOTIDE SEQUENCE [LARGE SCALE GENOMIC DNA]</scope>
    <source>
        <strain evidence="4 5">NBRC 105001</strain>
    </source>
</reference>
<reference evidence="6" key="3">
    <citation type="journal article" date="2019" name="Int. J. Syst. Evol. Microbiol.">
        <title>The Global Catalogue of Microorganisms (GCM) 10K type strain sequencing project: providing services to taxonomists for standard genome sequencing and annotation.</title>
        <authorList>
            <consortium name="The Broad Institute Genomics Platform"/>
            <consortium name="The Broad Institute Genome Sequencing Center for Infectious Disease"/>
            <person name="Wu L."/>
            <person name="Ma J."/>
        </authorList>
    </citation>
    <scope>NUCLEOTIDE SEQUENCE [LARGE SCALE GENOMIC DNA]</scope>
    <source>
        <strain evidence="6">NBRC 105001</strain>
    </source>
</reference>
<feature type="transmembrane region" description="Helical" evidence="2">
    <location>
        <begin position="102"/>
        <end position="121"/>
    </location>
</feature>
<reference evidence="3" key="4">
    <citation type="submission" date="2023-01" db="EMBL/GenBank/DDBJ databases">
        <title>Draft genome sequence of Aliivibrio sifiae strain NBRC 105001.</title>
        <authorList>
            <person name="Sun Q."/>
            <person name="Mori K."/>
        </authorList>
    </citation>
    <scope>NUCLEOTIDE SEQUENCE</scope>
    <source>
        <strain evidence="3">NBRC 105001</strain>
    </source>
</reference>
<dbReference type="EMBL" id="BSOU01000007">
    <property type="protein sequence ID" value="GLR75974.1"/>
    <property type="molecule type" value="Genomic_DNA"/>
</dbReference>
<comment type="caution">
    <text evidence="4">The sequence shown here is derived from an EMBL/GenBank/DDBJ whole genome shotgun (WGS) entry which is preliminary data.</text>
</comment>
<feature type="transmembrane region" description="Helical" evidence="2">
    <location>
        <begin position="185"/>
        <end position="204"/>
    </location>
</feature>
<feature type="transmembrane region" description="Helical" evidence="2">
    <location>
        <begin position="63"/>
        <end position="82"/>
    </location>
</feature>
<evidence type="ECO:0008006" key="7">
    <source>
        <dbReference type="Google" id="ProtNLM"/>
    </source>
</evidence>
<keyword evidence="2" id="KW-1133">Transmembrane helix</keyword>
<feature type="coiled-coil region" evidence="1">
    <location>
        <begin position="13"/>
        <end position="40"/>
    </location>
</feature>
<evidence type="ECO:0000256" key="1">
    <source>
        <dbReference type="SAM" id="Coils"/>
    </source>
</evidence>
<evidence type="ECO:0000313" key="3">
    <source>
        <dbReference type="EMBL" id="GLR75974.1"/>
    </source>
</evidence>
<dbReference type="Proteomes" id="UP001156660">
    <property type="component" value="Unassembled WGS sequence"/>
</dbReference>
<gene>
    <name evidence="4" type="ORF">BTO23_03320</name>
    <name evidence="3" type="ORF">GCM10007855_28480</name>
</gene>
<dbReference type="EMBL" id="MSCP01000001">
    <property type="protein sequence ID" value="PQJ93138.1"/>
    <property type="molecule type" value="Genomic_DNA"/>
</dbReference>
<dbReference type="Proteomes" id="UP000239273">
    <property type="component" value="Unassembled WGS sequence"/>
</dbReference>
<name>A0A2S7XI20_9GAMM</name>
<reference evidence="3" key="1">
    <citation type="journal article" date="2014" name="Int. J. Syst. Evol. Microbiol.">
        <title>Complete genome of a new Firmicutes species belonging to the dominant human colonic microbiota ('Ruminococcus bicirculans') reveals two chromosomes and a selective capacity to utilize plant glucans.</title>
        <authorList>
            <consortium name="NISC Comparative Sequencing Program"/>
            <person name="Wegmann U."/>
            <person name="Louis P."/>
            <person name="Goesmann A."/>
            <person name="Henrissat B."/>
            <person name="Duncan S.H."/>
            <person name="Flint H.J."/>
        </authorList>
    </citation>
    <scope>NUCLEOTIDE SEQUENCE</scope>
    <source>
        <strain evidence="3">NBRC 105001</strain>
    </source>
</reference>
<evidence type="ECO:0000256" key="2">
    <source>
        <dbReference type="SAM" id="Phobius"/>
    </source>
</evidence>
<evidence type="ECO:0000313" key="6">
    <source>
        <dbReference type="Proteomes" id="UP001156660"/>
    </source>
</evidence>
<dbReference type="RefSeq" id="WP_105062934.1">
    <property type="nucleotide sequence ID" value="NZ_BSOU01000007.1"/>
</dbReference>
<keyword evidence="6" id="KW-1185">Reference proteome</keyword>
<evidence type="ECO:0000313" key="4">
    <source>
        <dbReference type="EMBL" id="PQJ93138.1"/>
    </source>
</evidence>
<keyword evidence="2" id="KW-0812">Transmembrane</keyword>
<protein>
    <recommendedName>
        <fullName evidence="7">SMODS and SLOG-associating 2TM effector domain-containing protein</fullName>
    </recommendedName>
</protein>